<dbReference type="GO" id="GO:0030001">
    <property type="term" value="P:metal ion transport"/>
    <property type="evidence" value="ECO:0007669"/>
    <property type="project" value="InterPro"/>
</dbReference>
<keyword evidence="3 6" id="KW-0813">Transport</keyword>
<comment type="caution">
    <text evidence="7">The sequence shown here is derived from an EMBL/GenBank/DDBJ whole genome shotgun (WGS) entry which is preliminary data.</text>
</comment>
<dbReference type="EMBL" id="JACICC010000001">
    <property type="protein sequence ID" value="MBB3808693.1"/>
    <property type="molecule type" value="Genomic_DNA"/>
</dbReference>
<dbReference type="Pfam" id="PF01297">
    <property type="entry name" value="ZnuA"/>
    <property type="match status" value="1"/>
</dbReference>
<dbReference type="InterPro" id="IPR006129">
    <property type="entry name" value="AdhesinB"/>
</dbReference>
<dbReference type="AlphaFoldDB" id="A0A7W5Z2B1"/>
<accession>A0A7W5Z2B1</accession>
<dbReference type="InterPro" id="IPR006311">
    <property type="entry name" value="TAT_signal"/>
</dbReference>
<dbReference type="InterPro" id="IPR006127">
    <property type="entry name" value="ZnuA-like"/>
</dbReference>
<dbReference type="PANTHER" id="PTHR42953:SF1">
    <property type="entry name" value="METAL-BINDING PROTEIN HI_0362-RELATED"/>
    <property type="match status" value="1"/>
</dbReference>
<dbReference type="GO" id="GO:0007155">
    <property type="term" value="P:cell adhesion"/>
    <property type="evidence" value="ECO:0007669"/>
    <property type="project" value="InterPro"/>
</dbReference>
<protein>
    <submittedName>
        <fullName evidence="7">Manganese/zinc/iron transport system substrate-binding protein</fullName>
    </submittedName>
</protein>
<comment type="subcellular location">
    <subcellularLocation>
        <location evidence="1">Cell envelope</location>
    </subcellularLocation>
</comment>
<dbReference type="Proteomes" id="UP000537592">
    <property type="component" value="Unassembled WGS sequence"/>
</dbReference>
<evidence type="ECO:0000256" key="3">
    <source>
        <dbReference type="ARBA" id="ARBA00022448"/>
    </source>
</evidence>
<gene>
    <name evidence="7" type="ORF">FHS81_000747</name>
</gene>
<dbReference type="PANTHER" id="PTHR42953">
    <property type="entry name" value="HIGH-AFFINITY ZINC UPTAKE SYSTEM PROTEIN ZNUA-RELATED"/>
    <property type="match status" value="1"/>
</dbReference>
<dbReference type="GO" id="GO:0030313">
    <property type="term" value="C:cell envelope"/>
    <property type="evidence" value="ECO:0007669"/>
    <property type="project" value="UniProtKB-SubCell"/>
</dbReference>
<dbReference type="InterPro" id="IPR050492">
    <property type="entry name" value="Bact_metal-bind_prot9"/>
</dbReference>
<evidence type="ECO:0000256" key="2">
    <source>
        <dbReference type="ARBA" id="ARBA00011028"/>
    </source>
</evidence>
<dbReference type="PROSITE" id="PS51318">
    <property type="entry name" value="TAT"/>
    <property type="match status" value="1"/>
</dbReference>
<dbReference type="Gene3D" id="3.40.50.1980">
    <property type="entry name" value="Nitrogenase molybdenum iron protein domain"/>
    <property type="match status" value="2"/>
</dbReference>
<dbReference type="InterPro" id="IPR006128">
    <property type="entry name" value="Lipoprotein_PsaA-like"/>
</dbReference>
<dbReference type="GO" id="GO:0046872">
    <property type="term" value="F:metal ion binding"/>
    <property type="evidence" value="ECO:0007669"/>
    <property type="project" value="UniProtKB-KW"/>
</dbReference>
<dbReference type="RefSeq" id="WP_183750656.1">
    <property type="nucleotide sequence ID" value="NZ_JACICC010000001.1"/>
</dbReference>
<sequence length="323" mass="34101">MFHLARRTLLAGVLGTALAGILGGGAALADEKLNVVATTGFIADAVSRVGGDHVQVRALMGPGVDPHLYRQTSSDIAAAARADAVFWHGLHLEAQLGEFFDALARRKPVIALADKLPRDRLLADEDNAALPDPHVWFDPRLWTGVVTAARDSLIELQPESRAAFEANADKYIKEIDAIADYADRVLASVPEQARVLVTAHDAFNYFGRAHGYEVAGIQGISTESEAGLKQVEDLVNLLVSRKIGAVFVESSVSDRNVRALIEGAAAKGHKVVIGGELFSDAAGEPGTYEGTYIGVIDHNATTIARALGGEAPEKGANGNLAGQ</sequence>
<keyword evidence="4" id="KW-0479">Metal-binding</keyword>
<keyword evidence="5" id="KW-0732">Signal</keyword>
<evidence type="ECO:0000256" key="6">
    <source>
        <dbReference type="RuleBase" id="RU003512"/>
    </source>
</evidence>
<dbReference type="PRINTS" id="PR00691">
    <property type="entry name" value="ADHESINB"/>
</dbReference>
<evidence type="ECO:0000256" key="5">
    <source>
        <dbReference type="ARBA" id="ARBA00022729"/>
    </source>
</evidence>
<dbReference type="PRINTS" id="PR00690">
    <property type="entry name" value="ADHESNFAMILY"/>
</dbReference>
<evidence type="ECO:0000313" key="8">
    <source>
        <dbReference type="Proteomes" id="UP000537592"/>
    </source>
</evidence>
<evidence type="ECO:0000313" key="7">
    <source>
        <dbReference type="EMBL" id="MBB3808693.1"/>
    </source>
</evidence>
<dbReference type="SUPFAM" id="SSF53807">
    <property type="entry name" value="Helical backbone' metal receptor"/>
    <property type="match status" value="1"/>
</dbReference>
<evidence type="ECO:0000256" key="1">
    <source>
        <dbReference type="ARBA" id="ARBA00004196"/>
    </source>
</evidence>
<proteinExistence type="inferred from homology"/>
<keyword evidence="8" id="KW-1185">Reference proteome</keyword>
<organism evidence="7 8">
    <name type="scientific">Pseudochelatococcus contaminans</name>
    <dbReference type="NCBI Taxonomy" id="1538103"/>
    <lineage>
        <taxon>Bacteria</taxon>
        <taxon>Pseudomonadati</taxon>
        <taxon>Pseudomonadota</taxon>
        <taxon>Alphaproteobacteria</taxon>
        <taxon>Hyphomicrobiales</taxon>
        <taxon>Chelatococcaceae</taxon>
        <taxon>Pseudochelatococcus</taxon>
    </lineage>
</organism>
<name>A0A7W5Z2B1_9HYPH</name>
<comment type="similarity">
    <text evidence="2 6">Belongs to the bacterial solute-binding protein 9 family.</text>
</comment>
<reference evidence="7 8" key="1">
    <citation type="submission" date="2020-08" db="EMBL/GenBank/DDBJ databases">
        <title>Genomic Encyclopedia of Type Strains, Phase IV (KMG-IV): sequencing the most valuable type-strain genomes for metagenomic binning, comparative biology and taxonomic classification.</title>
        <authorList>
            <person name="Goeker M."/>
        </authorList>
    </citation>
    <scope>NUCLEOTIDE SEQUENCE [LARGE SCALE GENOMIC DNA]</scope>
    <source>
        <strain evidence="7 8">DSM 28760</strain>
    </source>
</reference>
<evidence type="ECO:0000256" key="4">
    <source>
        <dbReference type="ARBA" id="ARBA00022723"/>
    </source>
</evidence>